<reference evidence="2" key="5">
    <citation type="submission" date="2015-06" db="UniProtKB">
        <authorList>
            <consortium name="EnsemblFungi"/>
        </authorList>
    </citation>
    <scope>IDENTIFICATION</scope>
    <source>
        <strain evidence="2">ATCC 64411</strain>
    </source>
</reference>
<evidence type="ECO:0000313" key="2">
    <source>
        <dbReference type="EnsemblFungi" id="MAPG_09476T0"/>
    </source>
</evidence>
<dbReference type="VEuPathDB" id="FungiDB:MAPG_09476"/>
<dbReference type="Proteomes" id="UP000011715">
    <property type="component" value="Unassembled WGS sequence"/>
</dbReference>
<evidence type="ECO:0000313" key="3">
    <source>
        <dbReference type="Proteomes" id="UP000011715"/>
    </source>
</evidence>
<reference evidence="2" key="4">
    <citation type="journal article" date="2015" name="G3 (Bethesda)">
        <title>Genome sequences of three phytopathogenic species of the Magnaporthaceae family of fungi.</title>
        <authorList>
            <person name="Okagaki L.H."/>
            <person name="Nunes C.C."/>
            <person name="Sailsbery J."/>
            <person name="Clay B."/>
            <person name="Brown D."/>
            <person name="John T."/>
            <person name="Oh Y."/>
            <person name="Young N."/>
            <person name="Fitzgerald M."/>
            <person name="Haas B.J."/>
            <person name="Zeng Q."/>
            <person name="Young S."/>
            <person name="Adiconis X."/>
            <person name="Fan L."/>
            <person name="Levin J.Z."/>
            <person name="Mitchell T.K."/>
            <person name="Okubara P.A."/>
            <person name="Farman M.L."/>
            <person name="Kohn L.M."/>
            <person name="Birren B."/>
            <person name="Ma L.-J."/>
            <person name="Dean R.A."/>
        </authorList>
    </citation>
    <scope>NUCLEOTIDE SEQUENCE</scope>
    <source>
        <strain evidence="2">ATCC 64411 / 73-15</strain>
    </source>
</reference>
<name>A0A0C4EA22_MAGP6</name>
<gene>
    <name evidence="1" type="ORF">MAPG_09476</name>
</gene>
<evidence type="ECO:0000313" key="1">
    <source>
        <dbReference type="EMBL" id="KLU90951.1"/>
    </source>
</evidence>
<protein>
    <submittedName>
        <fullName evidence="1 2">Uncharacterized protein</fullName>
    </submittedName>
</protein>
<accession>A0A0C4EA22</accession>
<dbReference type="EMBL" id="ADBL01002420">
    <property type="status" value="NOT_ANNOTATED_CDS"/>
    <property type="molecule type" value="Genomic_DNA"/>
</dbReference>
<sequence length="114" mass="12235">MTGFQGHCNVGGVLNTLLSSWLGNKTPRLEISGMSDYHACLSVNGTFHKGAARYGAMQMREKSRAEVGHRLGSSHCCYASTILADSQLLSAGNIMTVSAASIRFDRLLADPVFL</sequence>
<dbReference type="AlphaFoldDB" id="A0A0C4EA22"/>
<proteinExistence type="predicted"/>
<organism evidence="2 3">
    <name type="scientific">Magnaporthiopsis poae (strain ATCC 64411 / 73-15)</name>
    <name type="common">Kentucky bluegrass fungus</name>
    <name type="synonym">Magnaporthe poae</name>
    <dbReference type="NCBI Taxonomy" id="644358"/>
    <lineage>
        <taxon>Eukaryota</taxon>
        <taxon>Fungi</taxon>
        <taxon>Dikarya</taxon>
        <taxon>Ascomycota</taxon>
        <taxon>Pezizomycotina</taxon>
        <taxon>Sordariomycetes</taxon>
        <taxon>Sordariomycetidae</taxon>
        <taxon>Magnaporthales</taxon>
        <taxon>Magnaporthaceae</taxon>
        <taxon>Magnaporthiopsis</taxon>
    </lineage>
</organism>
<reference evidence="1" key="3">
    <citation type="submission" date="2011-03" db="EMBL/GenBank/DDBJ databases">
        <title>Annotation of Magnaporthe poae ATCC 64411.</title>
        <authorList>
            <person name="Ma L.-J."/>
            <person name="Dead R."/>
            <person name="Young S.K."/>
            <person name="Zeng Q."/>
            <person name="Gargeya S."/>
            <person name="Fitzgerald M."/>
            <person name="Haas B."/>
            <person name="Abouelleil A."/>
            <person name="Alvarado L."/>
            <person name="Arachchi H.M."/>
            <person name="Berlin A."/>
            <person name="Brown A."/>
            <person name="Chapman S.B."/>
            <person name="Chen Z."/>
            <person name="Dunbar C."/>
            <person name="Freedman E."/>
            <person name="Gearin G."/>
            <person name="Gellesch M."/>
            <person name="Goldberg J."/>
            <person name="Griggs A."/>
            <person name="Gujja S."/>
            <person name="Heiman D."/>
            <person name="Howarth C."/>
            <person name="Larson L."/>
            <person name="Lui A."/>
            <person name="MacDonald P.J.P."/>
            <person name="Mehta T."/>
            <person name="Montmayeur A."/>
            <person name="Murphy C."/>
            <person name="Neiman D."/>
            <person name="Pearson M."/>
            <person name="Priest M."/>
            <person name="Roberts A."/>
            <person name="Saif S."/>
            <person name="Shea T."/>
            <person name="Shenoy N."/>
            <person name="Sisk P."/>
            <person name="Stolte C."/>
            <person name="Sykes S."/>
            <person name="Yandava C."/>
            <person name="Wortman J."/>
            <person name="Nusbaum C."/>
            <person name="Birren B."/>
        </authorList>
    </citation>
    <scope>NUCLEOTIDE SEQUENCE</scope>
    <source>
        <strain evidence="1">ATCC 64411</strain>
    </source>
</reference>
<dbReference type="EMBL" id="GL876976">
    <property type="protein sequence ID" value="KLU90951.1"/>
    <property type="molecule type" value="Genomic_DNA"/>
</dbReference>
<dbReference type="EnsemblFungi" id="MAPG_09476T0">
    <property type="protein sequence ID" value="MAPG_09476T0"/>
    <property type="gene ID" value="MAPG_09476"/>
</dbReference>
<reference evidence="3" key="2">
    <citation type="submission" date="2010-05" db="EMBL/GenBank/DDBJ databases">
        <title>The genome sequence of Magnaporthe poae strain ATCC 64411.</title>
        <authorList>
            <person name="Ma L.-J."/>
            <person name="Dead R."/>
            <person name="Young S."/>
            <person name="Zeng Q."/>
            <person name="Koehrsen M."/>
            <person name="Alvarado L."/>
            <person name="Berlin A."/>
            <person name="Chapman S.B."/>
            <person name="Chen Z."/>
            <person name="Freedman E."/>
            <person name="Gellesch M."/>
            <person name="Goldberg J."/>
            <person name="Griggs A."/>
            <person name="Gujja S."/>
            <person name="Heilman E.R."/>
            <person name="Heiman D."/>
            <person name="Hepburn T."/>
            <person name="Howarth C."/>
            <person name="Jen D."/>
            <person name="Larson L."/>
            <person name="Mehta T."/>
            <person name="Neiman D."/>
            <person name="Pearson M."/>
            <person name="Roberts A."/>
            <person name="Saif S."/>
            <person name="Shea T."/>
            <person name="Shenoy N."/>
            <person name="Sisk P."/>
            <person name="Stolte C."/>
            <person name="Sykes S."/>
            <person name="Walk T."/>
            <person name="White J."/>
            <person name="Yandava C."/>
            <person name="Haas B."/>
            <person name="Nusbaum C."/>
            <person name="Birren B."/>
        </authorList>
    </citation>
    <scope>NUCLEOTIDE SEQUENCE [LARGE SCALE GENOMIC DNA]</scope>
    <source>
        <strain evidence="3">ATCC 64411 / 73-15</strain>
    </source>
</reference>
<reference evidence="1" key="1">
    <citation type="submission" date="2010-05" db="EMBL/GenBank/DDBJ databases">
        <title>The Genome Sequence of Magnaporthe poae strain ATCC 64411.</title>
        <authorList>
            <consortium name="The Broad Institute Genome Sequencing Platform"/>
            <consortium name="Broad Institute Genome Sequencing Center for Infectious Disease"/>
            <person name="Ma L.-J."/>
            <person name="Dead R."/>
            <person name="Young S."/>
            <person name="Zeng Q."/>
            <person name="Koehrsen M."/>
            <person name="Alvarado L."/>
            <person name="Berlin A."/>
            <person name="Chapman S.B."/>
            <person name="Chen Z."/>
            <person name="Freedman E."/>
            <person name="Gellesch M."/>
            <person name="Goldberg J."/>
            <person name="Griggs A."/>
            <person name="Gujja S."/>
            <person name="Heilman E.R."/>
            <person name="Heiman D."/>
            <person name="Hepburn T."/>
            <person name="Howarth C."/>
            <person name="Jen D."/>
            <person name="Larson L."/>
            <person name="Mehta T."/>
            <person name="Neiman D."/>
            <person name="Pearson M."/>
            <person name="Roberts A."/>
            <person name="Saif S."/>
            <person name="Shea T."/>
            <person name="Shenoy N."/>
            <person name="Sisk P."/>
            <person name="Stolte C."/>
            <person name="Sykes S."/>
            <person name="Walk T."/>
            <person name="White J."/>
            <person name="Yandava C."/>
            <person name="Haas B."/>
            <person name="Nusbaum C."/>
            <person name="Birren B."/>
        </authorList>
    </citation>
    <scope>NUCLEOTIDE SEQUENCE</scope>
    <source>
        <strain evidence="1">ATCC 64411</strain>
    </source>
</reference>
<keyword evidence="3" id="KW-1185">Reference proteome</keyword>